<feature type="transmembrane region" description="Helical" evidence="2">
    <location>
        <begin position="6"/>
        <end position="29"/>
    </location>
</feature>
<keyword evidence="2" id="KW-0812">Transmembrane</keyword>
<evidence type="ECO:0000313" key="3">
    <source>
        <dbReference type="EMBL" id="CAB4941613.1"/>
    </source>
</evidence>
<name>A0A6J7JEF2_9ZZZZ</name>
<sequence>MNALAVADALVGVLVVLALVAFLGGMVWTARPGASARRRAGGGWLGGDGSGGPASYHAPDDRGDGGGGGDGGGWGWGGGGDGGGGGGGGGDGGGGGGGGGGG</sequence>
<protein>
    <submittedName>
        <fullName evidence="3">Unannotated protein</fullName>
    </submittedName>
</protein>
<proteinExistence type="predicted"/>
<organism evidence="3">
    <name type="scientific">freshwater metagenome</name>
    <dbReference type="NCBI Taxonomy" id="449393"/>
    <lineage>
        <taxon>unclassified sequences</taxon>
        <taxon>metagenomes</taxon>
        <taxon>ecological metagenomes</taxon>
    </lineage>
</organism>
<keyword evidence="2" id="KW-1133">Transmembrane helix</keyword>
<evidence type="ECO:0000256" key="2">
    <source>
        <dbReference type="SAM" id="Phobius"/>
    </source>
</evidence>
<keyword evidence="2" id="KW-0472">Membrane</keyword>
<feature type="region of interest" description="Disordered" evidence="1">
    <location>
        <begin position="36"/>
        <end position="102"/>
    </location>
</feature>
<feature type="compositionally biased region" description="Gly residues" evidence="1">
    <location>
        <begin position="65"/>
        <end position="102"/>
    </location>
</feature>
<dbReference type="AlphaFoldDB" id="A0A6J7JEF2"/>
<reference evidence="3" key="1">
    <citation type="submission" date="2020-05" db="EMBL/GenBank/DDBJ databases">
        <authorList>
            <person name="Chiriac C."/>
            <person name="Salcher M."/>
            <person name="Ghai R."/>
            <person name="Kavagutti S V."/>
        </authorList>
    </citation>
    <scope>NUCLEOTIDE SEQUENCE</scope>
</reference>
<dbReference type="EMBL" id="CAFBMK010000250">
    <property type="protein sequence ID" value="CAB4941613.1"/>
    <property type="molecule type" value="Genomic_DNA"/>
</dbReference>
<feature type="compositionally biased region" description="Gly residues" evidence="1">
    <location>
        <begin position="41"/>
        <end position="52"/>
    </location>
</feature>
<accession>A0A6J7JEF2</accession>
<evidence type="ECO:0000256" key="1">
    <source>
        <dbReference type="SAM" id="MobiDB-lite"/>
    </source>
</evidence>
<gene>
    <name evidence="3" type="ORF">UFOPK3564_02992</name>
</gene>